<evidence type="ECO:0000313" key="9">
    <source>
        <dbReference type="EMBL" id="QOI02193.1"/>
    </source>
</evidence>
<dbReference type="FunFam" id="1.10.630.10:FF:000081">
    <property type="entry name" value="Cytochrome P450 CYP81N5"/>
    <property type="match status" value="1"/>
</dbReference>
<protein>
    <submittedName>
        <fullName evidence="9">10-hydroxycamptothecin synthase</fullName>
    </submittedName>
</protein>
<dbReference type="SUPFAM" id="SSF48264">
    <property type="entry name" value="Cytochrome P450"/>
    <property type="match status" value="1"/>
</dbReference>
<name>A0A974RN51_CAMAC</name>
<dbReference type="InterPro" id="IPR050651">
    <property type="entry name" value="Plant_Cytochrome_P450_Monoox"/>
</dbReference>
<organism evidence="9">
    <name type="scientific">Camptotheca acuminata</name>
    <name type="common">Happy tree</name>
    <dbReference type="NCBI Taxonomy" id="16922"/>
    <lineage>
        <taxon>Eukaryota</taxon>
        <taxon>Viridiplantae</taxon>
        <taxon>Streptophyta</taxon>
        <taxon>Embryophyta</taxon>
        <taxon>Tracheophyta</taxon>
        <taxon>Spermatophyta</taxon>
        <taxon>Magnoliopsida</taxon>
        <taxon>eudicotyledons</taxon>
        <taxon>Gunneridae</taxon>
        <taxon>Pentapetalae</taxon>
        <taxon>asterids</taxon>
        <taxon>Cornales</taxon>
        <taxon>Nyssaceae</taxon>
        <taxon>Camptotheca</taxon>
    </lineage>
</organism>
<evidence type="ECO:0000256" key="7">
    <source>
        <dbReference type="PIRSR" id="PIRSR602401-1"/>
    </source>
</evidence>
<dbReference type="PANTHER" id="PTHR47947:SF13">
    <property type="entry name" value="CYTOCHROME P450, FAMILY 81, SUBFAMILY K, POLYPEPTIDE 1-RELATED"/>
    <property type="match status" value="1"/>
</dbReference>
<dbReference type="AlphaFoldDB" id="A0A974RN51"/>
<dbReference type="Pfam" id="PF00067">
    <property type="entry name" value="p450"/>
    <property type="match status" value="1"/>
</dbReference>
<dbReference type="InterPro" id="IPR002401">
    <property type="entry name" value="Cyt_P450_E_grp-I"/>
</dbReference>
<keyword evidence="6 8" id="KW-0503">Monooxygenase</keyword>
<keyword evidence="4 8" id="KW-0560">Oxidoreductase</keyword>
<dbReference type="PANTHER" id="PTHR47947">
    <property type="entry name" value="CYTOCHROME P450 82C3-RELATED"/>
    <property type="match status" value="1"/>
</dbReference>
<dbReference type="InterPro" id="IPR001128">
    <property type="entry name" value="Cyt_P450"/>
</dbReference>
<comment type="similarity">
    <text evidence="1 8">Belongs to the cytochrome P450 family.</text>
</comment>
<keyword evidence="5 7" id="KW-0408">Iron</keyword>
<reference evidence="9" key="1">
    <citation type="submission" date="2019-10" db="EMBL/GenBank/DDBJ databases">
        <authorList>
            <person name="Dang T.T.T."/>
            <person name="Nguyen T.A.M."/>
            <person name="Nguyen T.D."/>
            <person name="Leung Y.Y."/>
        </authorList>
    </citation>
    <scope>NUCLEOTIDE SEQUENCE</scope>
    <source>
        <strain evidence="9">Ca32245</strain>
    </source>
</reference>
<accession>A0A974RN51</accession>
<evidence type="ECO:0000256" key="1">
    <source>
        <dbReference type="ARBA" id="ARBA00010617"/>
    </source>
</evidence>
<gene>
    <name evidence="9" type="primary">CYP81</name>
</gene>
<evidence type="ECO:0000256" key="6">
    <source>
        <dbReference type="ARBA" id="ARBA00023033"/>
    </source>
</evidence>
<feature type="binding site" description="axial binding residue" evidence="7">
    <location>
        <position position="444"/>
    </location>
    <ligand>
        <name>heme</name>
        <dbReference type="ChEBI" id="CHEBI:30413"/>
    </ligand>
    <ligandPart>
        <name>Fe</name>
        <dbReference type="ChEBI" id="CHEBI:18248"/>
    </ligandPart>
</feature>
<dbReference type="GO" id="GO:0016705">
    <property type="term" value="F:oxidoreductase activity, acting on paired donors, with incorporation or reduction of molecular oxygen"/>
    <property type="evidence" value="ECO:0007669"/>
    <property type="project" value="InterPro"/>
</dbReference>
<dbReference type="Gene3D" id="1.10.630.10">
    <property type="entry name" value="Cytochrome P450"/>
    <property type="match status" value="1"/>
</dbReference>
<dbReference type="PRINTS" id="PR00463">
    <property type="entry name" value="EP450I"/>
</dbReference>
<dbReference type="GO" id="GO:0004497">
    <property type="term" value="F:monooxygenase activity"/>
    <property type="evidence" value="ECO:0007669"/>
    <property type="project" value="UniProtKB-KW"/>
</dbReference>
<dbReference type="PRINTS" id="PR00385">
    <property type="entry name" value="P450"/>
</dbReference>
<dbReference type="CDD" id="cd20653">
    <property type="entry name" value="CYP81"/>
    <property type="match status" value="1"/>
</dbReference>
<dbReference type="GO" id="GO:0020037">
    <property type="term" value="F:heme binding"/>
    <property type="evidence" value="ECO:0007669"/>
    <property type="project" value="InterPro"/>
</dbReference>
<evidence type="ECO:0000256" key="2">
    <source>
        <dbReference type="ARBA" id="ARBA00022617"/>
    </source>
</evidence>
<dbReference type="EMBL" id="MN631049">
    <property type="protein sequence ID" value="QOI02193.1"/>
    <property type="molecule type" value="mRNA"/>
</dbReference>
<dbReference type="PROSITE" id="PS00086">
    <property type="entry name" value="CYTOCHROME_P450"/>
    <property type="match status" value="1"/>
</dbReference>
<keyword evidence="2 7" id="KW-0349">Heme</keyword>
<evidence type="ECO:0000256" key="4">
    <source>
        <dbReference type="ARBA" id="ARBA00023002"/>
    </source>
</evidence>
<dbReference type="InterPro" id="IPR036396">
    <property type="entry name" value="Cyt_P450_sf"/>
</dbReference>
<comment type="cofactor">
    <cofactor evidence="7">
        <name>heme</name>
        <dbReference type="ChEBI" id="CHEBI:30413"/>
    </cofactor>
</comment>
<sequence length="513" mass="58633">MEKLYYCLALLLSVLLIFKHFFHHRTKLPPSPFALPIIGHLHLIRNSFHQILECLASQYGPILFLKVGIRSILVVSSPSVVEECFTKNDIIFANRPRNMLSDISSYNYSTIAWAPYGHYWRSLRRLTVVEFFSLNSLQKSSNIREEEIHNLLSHLFKFSKSGTQKVQLKYWFSLLTFNIITRLVAGKRCVRDAVAGKDLGKQILEELKGKFVSNMPLNMCDFFPILRWFGYKGLEKSLIMLLQKERDEFLQGLIDEVRRKRTCSANINIVTNRAKTTLIETLLSLQESEPDFFSDTVIKSIISVMFFAGPETSAITLEWAISLLLNNPEVLGKLRAEIDDHVGHGRLLDDSDLVKLPYLRCIINETLRLYPPAPLLLPRCSSEDCTVGGYEIPQGTILLVNAWAMHRDPKLWEEPTKFKPERFEGMEGREGYKFIPFGVGRRACPGARMGIWTVSLALGALAQCFEWEKVVEDKMEMSQGRLTMSKAESLEALCIPRHSAMTLLSQLEDTSFI</sequence>
<keyword evidence="3 7" id="KW-0479">Metal-binding</keyword>
<dbReference type="GO" id="GO:0005506">
    <property type="term" value="F:iron ion binding"/>
    <property type="evidence" value="ECO:0007669"/>
    <property type="project" value="InterPro"/>
</dbReference>
<proteinExistence type="evidence at transcript level"/>
<evidence type="ECO:0000256" key="3">
    <source>
        <dbReference type="ARBA" id="ARBA00022723"/>
    </source>
</evidence>
<dbReference type="InterPro" id="IPR017972">
    <property type="entry name" value="Cyt_P450_CS"/>
</dbReference>
<evidence type="ECO:0000256" key="5">
    <source>
        <dbReference type="ARBA" id="ARBA00023004"/>
    </source>
</evidence>
<evidence type="ECO:0000256" key="8">
    <source>
        <dbReference type="RuleBase" id="RU000461"/>
    </source>
</evidence>